<feature type="transmembrane region" description="Helical" evidence="1">
    <location>
        <begin position="31"/>
        <end position="49"/>
    </location>
</feature>
<feature type="transmembrane region" description="Helical" evidence="1">
    <location>
        <begin position="216"/>
        <end position="234"/>
    </location>
</feature>
<evidence type="ECO:0000313" key="2">
    <source>
        <dbReference type="EMBL" id="SDO03264.1"/>
    </source>
</evidence>
<evidence type="ECO:0000313" key="3">
    <source>
        <dbReference type="Proteomes" id="UP000198793"/>
    </source>
</evidence>
<sequence>MKPDALLIGLLAGLASALLFAGLVTQSSGAVGLALVAPVPIMLASLGWGSASGFVAALAAFGAVAAAAGTLNAGFSVLIPVALPAAILGHIAGLARPIEGPHRQPQLDWFPVRRILLSATLLAAAACIALGALIGFDRDELAPLVAEALTQQGASGDLQSAQVQEIAHFVVGAIPFVQPAFLLLTLVICLYVSAAIARTSGRLQRPRDDIPATATLPRNALTLFAVALAASFLGGTAGTVAAVLVGALALAFTFVGLAALHRRTRGRPSRVLILFTTYAAIALLSFPLLAFLVLGLFETAKPPASPADA</sequence>
<keyword evidence="1" id="KW-1133">Transmembrane helix</keyword>
<name>A0A1H0G8W2_9HYPH</name>
<dbReference type="OrthoDB" id="8454704at2"/>
<dbReference type="STRING" id="1166073.SAMN05192530_10318"/>
<keyword evidence="1" id="KW-0472">Membrane</keyword>
<keyword evidence="3" id="KW-1185">Reference proteome</keyword>
<reference evidence="2 3" key="1">
    <citation type="submission" date="2016-10" db="EMBL/GenBank/DDBJ databases">
        <authorList>
            <person name="de Groot N.N."/>
        </authorList>
    </citation>
    <scope>NUCLEOTIDE SEQUENCE [LARGE SCALE GENOMIC DNA]</scope>
    <source>
        <strain evidence="3">L7-484,KACC 16230,DSM 25025</strain>
    </source>
</reference>
<gene>
    <name evidence="2" type="ORF">SAMN05192530_10318</name>
</gene>
<dbReference type="Proteomes" id="UP000198793">
    <property type="component" value="Unassembled WGS sequence"/>
</dbReference>
<organism evidence="2 3">
    <name type="scientific">Aureimonas jatrophae</name>
    <dbReference type="NCBI Taxonomy" id="1166073"/>
    <lineage>
        <taxon>Bacteria</taxon>
        <taxon>Pseudomonadati</taxon>
        <taxon>Pseudomonadota</taxon>
        <taxon>Alphaproteobacteria</taxon>
        <taxon>Hyphomicrobiales</taxon>
        <taxon>Aurantimonadaceae</taxon>
        <taxon>Aureimonas</taxon>
    </lineage>
</organism>
<dbReference type="AlphaFoldDB" id="A0A1H0G8W2"/>
<protein>
    <recommendedName>
        <fullName evidence="4">DUF2232 domain-containing protein</fullName>
    </recommendedName>
</protein>
<dbReference type="EMBL" id="FNIT01000003">
    <property type="protein sequence ID" value="SDO03264.1"/>
    <property type="molecule type" value="Genomic_DNA"/>
</dbReference>
<feature type="transmembrane region" description="Helical" evidence="1">
    <location>
        <begin position="240"/>
        <end position="260"/>
    </location>
</feature>
<dbReference type="RefSeq" id="WP_090671511.1">
    <property type="nucleotide sequence ID" value="NZ_FNIT01000003.1"/>
</dbReference>
<proteinExistence type="predicted"/>
<accession>A0A1H0G8W2</accession>
<feature type="transmembrane region" description="Helical" evidence="1">
    <location>
        <begin position="176"/>
        <end position="196"/>
    </location>
</feature>
<feature type="transmembrane region" description="Helical" evidence="1">
    <location>
        <begin position="272"/>
        <end position="297"/>
    </location>
</feature>
<feature type="transmembrane region" description="Helical" evidence="1">
    <location>
        <begin position="77"/>
        <end position="95"/>
    </location>
</feature>
<evidence type="ECO:0000256" key="1">
    <source>
        <dbReference type="SAM" id="Phobius"/>
    </source>
</evidence>
<feature type="transmembrane region" description="Helical" evidence="1">
    <location>
        <begin position="115"/>
        <end position="136"/>
    </location>
</feature>
<evidence type="ECO:0008006" key="4">
    <source>
        <dbReference type="Google" id="ProtNLM"/>
    </source>
</evidence>
<keyword evidence="1" id="KW-0812">Transmembrane</keyword>